<dbReference type="EMBL" id="FNBG01000001">
    <property type="protein sequence ID" value="SDE67200.1"/>
    <property type="molecule type" value="Genomic_DNA"/>
</dbReference>
<evidence type="ECO:0000313" key="2">
    <source>
        <dbReference type="Proteomes" id="UP000198972"/>
    </source>
</evidence>
<dbReference type="AlphaFoldDB" id="A0A1G7EU25"/>
<gene>
    <name evidence="1" type="ORF">SAMN04488542_101338</name>
</gene>
<dbReference type="Proteomes" id="UP000198972">
    <property type="component" value="Unassembled WGS sequence"/>
</dbReference>
<dbReference type="InterPro" id="IPR050583">
    <property type="entry name" value="Mycobacterial_A85_antigen"/>
</dbReference>
<dbReference type="InterPro" id="IPR000801">
    <property type="entry name" value="Esterase-like"/>
</dbReference>
<sequence length="258" mass="29943">MSSLSSMVEGEFLDFEYRDRLITVYLPKEYHLWLERVFPAVFLQDGDFLFKEYINVIESNVRDGLAEPVIFIGIDSQHRNDEYTPWEMGALHSDWSFGGKGEQYLDVVYDELVPYMLNRFRISHEPKDLALGGVSLGGLISLYAMYRKEQIFGKFILISASVWFKDFLKYMETNELVGDPQIYMYIGMQEGATKTNVQRFMVPNSVVAYGMLKERIVDSEHRVKFESDPEGTHTDPYFLKYFPNGIQFLFGELSSKNG</sequence>
<reference evidence="1 2" key="1">
    <citation type="submission" date="2016-10" db="EMBL/GenBank/DDBJ databases">
        <authorList>
            <person name="de Groot N.N."/>
        </authorList>
    </citation>
    <scope>NUCLEOTIDE SEQUENCE [LARGE SCALE GENOMIC DNA]</scope>
    <source>
        <strain evidence="1 2">DSM 28129</strain>
    </source>
</reference>
<dbReference type="RefSeq" id="WP_091226185.1">
    <property type="nucleotide sequence ID" value="NZ_FNBG01000001.1"/>
</dbReference>
<keyword evidence="2" id="KW-1185">Reference proteome</keyword>
<dbReference type="PANTHER" id="PTHR48098:SF3">
    <property type="entry name" value="IRON(III) ENTEROBACTIN ESTERASE"/>
    <property type="match status" value="1"/>
</dbReference>
<name>A0A1G7EU25_9BACL</name>
<dbReference type="STRING" id="670482.SAMN04488542_101338"/>
<dbReference type="InterPro" id="IPR029058">
    <property type="entry name" value="AB_hydrolase_fold"/>
</dbReference>
<evidence type="ECO:0000313" key="1">
    <source>
        <dbReference type="EMBL" id="SDE67200.1"/>
    </source>
</evidence>
<protein>
    <submittedName>
        <fullName evidence="1">Putative esterase</fullName>
    </submittedName>
</protein>
<dbReference type="Pfam" id="PF00756">
    <property type="entry name" value="Esterase"/>
    <property type="match status" value="1"/>
</dbReference>
<proteinExistence type="predicted"/>
<accession>A0A1G7EU25</accession>
<dbReference type="Gene3D" id="3.40.50.1820">
    <property type="entry name" value="alpha/beta hydrolase"/>
    <property type="match status" value="1"/>
</dbReference>
<dbReference type="PANTHER" id="PTHR48098">
    <property type="entry name" value="ENTEROCHELIN ESTERASE-RELATED"/>
    <property type="match status" value="1"/>
</dbReference>
<organism evidence="1 2">
    <name type="scientific">Fontibacillus panacisegetis</name>
    <dbReference type="NCBI Taxonomy" id="670482"/>
    <lineage>
        <taxon>Bacteria</taxon>
        <taxon>Bacillati</taxon>
        <taxon>Bacillota</taxon>
        <taxon>Bacilli</taxon>
        <taxon>Bacillales</taxon>
        <taxon>Paenibacillaceae</taxon>
        <taxon>Fontibacillus</taxon>
    </lineage>
</organism>
<dbReference type="SUPFAM" id="SSF53474">
    <property type="entry name" value="alpha/beta-Hydrolases"/>
    <property type="match status" value="1"/>
</dbReference>
<dbReference type="OrthoDB" id="9784036at2"/>